<gene>
    <name evidence="3" type="ORF">WH52_04785</name>
</gene>
<sequence>MKRIKLLFAILITSSIFTSCVVDNGPIDDSIPLNEFISSYDLWYVDIHRTTGNGEIPFLQKAFTISFLNGTMYANNNIVDIGKTGNGLGIVTGNYNGIRDVLEINHRLDGAYDFRVVQLSRDEIRLDDLNSNLSYYLIGYQRNNFDYDKLFYDNIEFFLQEFLAWERTHAEGGTPNPFDDENFLQFTPENNTTFSSSHDPFGTNIDYIKWDFIGSYIVRNVQGVDDLKYLTLNYDNGDTEEFDLTVINDETIRLYHVNSKTTYEYSGRGFIQYLKGDKKSTKPATRNSNRKRTKITRETVHKRN</sequence>
<accession>A0A1Y2PES4</accession>
<feature type="signal peptide" evidence="2">
    <location>
        <begin position="1"/>
        <end position="21"/>
    </location>
</feature>
<dbReference type="OrthoDB" id="1150486at2"/>
<evidence type="ECO:0000313" key="4">
    <source>
        <dbReference type="Proteomes" id="UP000194221"/>
    </source>
</evidence>
<evidence type="ECO:0000256" key="1">
    <source>
        <dbReference type="SAM" id="MobiDB-lite"/>
    </source>
</evidence>
<comment type="caution">
    <text evidence="3">The sequence shown here is derived from an EMBL/GenBank/DDBJ whole genome shotgun (WGS) entry which is preliminary data.</text>
</comment>
<evidence type="ECO:0008006" key="5">
    <source>
        <dbReference type="Google" id="ProtNLM"/>
    </source>
</evidence>
<dbReference type="Proteomes" id="UP000194221">
    <property type="component" value="Unassembled WGS sequence"/>
</dbReference>
<organism evidence="3 4">
    <name type="scientific">Tenacibaculum holothuriorum</name>
    <dbReference type="NCBI Taxonomy" id="1635173"/>
    <lineage>
        <taxon>Bacteria</taxon>
        <taxon>Pseudomonadati</taxon>
        <taxon>Bacteroidota</taxon>
        <taxon>Flavobacteriia</taxon>
        <taxon>Flavobacteriales</taxon>
        <taxon>Flavobacteriaceae</taxon>
        <taxon>Tenacibaculum</taxon>
    </lineage>
</organism>
<feature type="compositionally biased region" description="Basic and acidic residues" evidence="1">
    <location>
        <begin position="295"/>
        <end position="304"/>
    </location>
</feature>
<feature type="region of interest" description="Disordered" evidence="1">
    <location>
        <begin position="277"/>
        <end position="304"/>
    </location>
</feature>
<feature type="chain" id="PRO_5013073465" description="Nicotinic acid mononucleotide adenyltransferase" evidence="2">
    <location>
        <begin position="22"/>
        <end position="304"/>
    </location>
</feature>
<keyword evidence="2" id="KW-0732">Signal</keyword>
<name>A0A1Y2PES4_9FLAO</name>
<dbReference type="AlphaFoldDB" id="A0A1Y2PES4"/>
<evidence type="ECO:0000313" key="3">
    <source>
        <dbReference type="EMBL" id="OSY88982.1"/>
    </source>
</evidence>
<protein>
    <recommendedName>
        <fullName evidence="5">Nicotinic acid mononucleotide adenyltransferase</fullName>
    </recommendedName>
</protein>
<evidence type="ECO:0000256" key="2">
    <source>
        <dbReference type="SAM" id="SignalP"/>
    </source>
</evidence>
<dbReference type="PROSITE" id="PS51257">
    <property type="entry name" value="PROKAR_LIPOPROTEIN"/>
    <property type="match status" value="1"/>
</dbReference>
<keyword evidence="4" id="KW-1185">Reference proteome</keyword>
<reference evidence="3 4" key="1">
    <citation type="submission" date="2015-03" db="EMBL/GenBank/DDBJ databases">
        <title>Genome sequence of Tenacibaculum sp. S2-2, isolated from intestinal microbiota of sea cucumber, Apostichopus japonicas.</title>
        <authorList>
            <person name="Shao Z."/>
            <person name="Wang L."/>
            <person name="Li X."/>
        </authorList>
    </citation>
    <scope>NUCLEOTIDE SEQUENCE [LARGE SCALE GENOMIC DNA]</scope>
    <source>
        <strain evidence="3 4">S2-2</strain>
    </source>
</reference>
<dbReference type="RefSeq" id="WP_086029795.1">
    <property type="nucleotide sequence ID" value="NZ_LAPZ01000002.1"/>
</dbReference>
<dbReference type="EMBL" id="LAPZ01000002">
    <property type="protein sequence ID" value="OSY88982.1"/>
    <property type="molecule type" value="Genomic_DNA"/>
</dbReference>
<dbReference type="InParanoid" id="A0A1Y2PES4"/>
<dbReference type="STRING" id="1635173.WH52_04785"/>
<proteinExistence type="predicted"/>